<evidence type="ECO:0000256" key="1">
    <source>
        <dbReference type="ARBA" id="ARBA00004123"/>
    </source>
</evidence>
<dbReference type="RefSeq" id="XP_026609120.1">
    <property type="nucleotide sequence ID" value="XM_026743275.1"/>
</dbReference>
<keyword evidence="9" id="KW-1185">Reference proteome</keyword>
<accession>A0A3D8T5V2</accession>
<protein>
    <recommendedName>
        <fullName evidence="7">Xylanolytic transcriptional activator regulatory domain-containing protein</fullName>
    </recommendedName>
</protein>
<dbReference type="STRING" id="1810919.A0A3D8T5V2"/>
<comment type="caution">
    <text evidence="8">The sequence shown here is derived from an EMBL/GenBank/DDBJ whole genome shotgun (WGS) entry which is preliminary data.</text>
</comment>
<dbReference type="OrthoDB" id="3266505at2759"/>
<dbReference type="Pfam" id="PF04082">
    <property type="entry name" value="Fungal_trans"/>
    <property type="match status" value="1"/>
</dbReference>
<evidence type="ECO:0000313" key="9">
    <source>
        <dbReference type="Proteomes" id="UP000256690"/>
    </source>
</evidence>
<dbReference type="PANTHER" id="PTHR47540:SF6">
    <property type="entry name" value="ZN(II)2CYS6 TRANSCRIPTION FACTOR (EUROFUNG)"/>
    <property type="match status" value="1"/>
</dbReference>
<comment type="subcellular location">
    <subcellularLocation>
        <location evidence="1">Nucleus</location>
    </subcellularLocation>
</comment>
<dbReference type="PANTHER" id="PTHR47540">
    <property type="entry name" value="THIAMINE REPRESSIBLE GENES REGULATORY PROTEIN THI5"/>
    <property type="match status" value="1"/>
</dbReference>
<dbReference type="AlphaFoldDB" id="A0A3D8T5V2"/>
<name>A0A3D8T5V2_9EURO</name>
<feature type="domain" description="Xylanolytic transcriptional activator regulatory" evidence="7">
    <location>
        <begin position="288"/>
        <end position="362"/>
    </location>
</feature>
<gene>
    <name evidence="8" type="ORF">DSM5745_01259</name>
</gene>
<dbReference type="GO" id="GO:0005634">
    <property type="term" value="C:nucleus"/>
    <property type="evidence" value="ECO:0007669"/>
    <property type="project" value="UniProtKB-SubCell"/>
</dbReference>
<evidence type="ECO:0000313" key="8">
    <source>
        <dbReference type="EMBL" id="RDW93937.1"/>
    </source>
</evidence>
<dbReference type="GO" id="GO:0045944">
    <property type="term" value="P:positive regulation of transcription by RNA polymerase II"/>
    <property type="evidence" value="ECO:0007669"/>
    <property type="project" value="TreeGrafter"/>
</dbReference>
<dbReference type="GO" id="GO:0008270">
    <property type="term" value="F:zinc ion binding"/>
    <property type="evidence" value="ECO:0007669"/>
    <property type="project" value="InterPro"/>
</dbReference>
<dbReference type="GeneID" id="38111629"/>
<dbReference type="EMBL" id="PVWQ01000001">
    <property type="protein sequence ID" value="RDW93937.1"/>
    <property type="molecule type" value="Genomic_DNA"/>
</dbReference>
<sequence>MTGTAPSPTASSRPKRSYIAYAAVVVMASKSSAQGVYHARDAAVPKRRLIAPIPCASGESPISYLTQLQRNNTDPPSPTIGERPEPAAIDLSNPIHEPQRLFQLDHGAQPQFVGESTCMAFSDRILQCLLPRSTPTPPPERRYVRNPAFARQSQSVAGCKLPERIRTYLLVRVALRFIGQDYHFFLHSDFLQQLEEAYRLGEQFQWDSTWACKLFVVLALGELYSCSTTPARGDVQVDASDFPVPGTGYFLVAIGLLQDLFEEPSLAQIEIMLLLCFYSNALGRVNSAHMYSGMAMRLSTSLGLHRASPAETGLSAIEREHRVRLWWTVYVFDRSTCSKLGQPIGIHDEDIDVEMPSSEPPAVLGSQMQLKLGRAEHLLAHVELARITGLIMRDIYAPSSKAAAGKLVHNVRSILQKLRTWDANIPESLRWNQDAGILRSVASLQLHFNHCIILTTRPILLYVLKVKNPFAIANSLGQSGDGLESAPASAPISDTTRTLADACISASRTSNSILSQLFIDSSLATYGYFDAHHLFSSTLILITSAIISPNLADSDAVQTAFQMLMTMRDKGNATAGQYYARLVQIQWNVSRLFGRVPSTVTTESTGAPPSRSNEALADPNVSEIGPSPAEHDNCDWGNFLMPGSLPFTLNHEDGMVRNTTAVDPLDSPFLQAFLDCNAERGDDAVINGEEMGFVL</sequence>
<evidence type="ECO:0000256" key="2">
    <source>
        <dbReference type="ARBA" id="ARBA00023015"/>
    </source>
</evidence>
<evidence type="ECO:0000256" key="4">
    <source>
        <dbReference type="ARBA" id="ARBA00023163"/>
    </source>
</evidence>
<keyword evidence="2" id="KW-0805">Transcription regulation</keyword>
<dbReference type="GO" id="GO:0043565">
    <property type="term" value="F:sequence-specific DNA binding"/>
    <property type="evidence" value="ECO:0007669"/>
    <property type="project" value="TreeGrafter"/>
</dbReference>
<evidence type="ECO:0000256" key="5">
    <source>
        <dbReference type="ARBA" id="ARBA00023242"/>
    </source>
</evidence>
<evidence type="ECO:0000256" key="3">
    <source>
        <dbReference type="ARBA" id="ARBA00023125"/>
    </source>
</evidence>
<proteinExistence type="predicted"/>
<dbReference type="GO" id="GO:0006351">
    <property type="term" value="P:DNA-templated transcription"/>
    <property type="evidence" value="ECO:0007669"/>
    <property type="project" value="InterPro"/>
</dbReference>
<dbReference type="InterPro" id="IPR051711">
    <property type="entry name" value="Stress_Response_Reg"/>
</dbReference>
<keyword evidence="5" id="KW-0539">Nucleus</keyword>
<feature type="region of interest" description="Disordered" evidence="6">
    <location>
        <begin position="599"/>
        <end position="628"/>
    </location>
</feature>
<dbReference type="CDD" id="cd12148">
    <property type="entry name" value="fungal_TF_MHR"/>
    <property type="match status" value="1"/>
</dbReference>
<dbReference type="InterPro" id="IPR007219">
    <property type="entry name" value="XnlR_reg_dom"/>
</dbReference>
<organism evidence="8 9">
    <name type="scientific">Aspergillus mulundensis</name>
    <dbReference type="NCBI Taxonomy" id="1810919"/>
    <lineage>
        <taxon>Eukaryota</taxon>
        <taxon>Fungi</taxon>
        <taxon>Dikarya</taxon>
        <taxon>Ascomycota</taxon>
        <taxon>Pezizomycotina</taxon>
        <taxon>Eurotiomycetes</taxon>
        <taxon>Eurotiomycetidae</taxon>
        <taxon>Eurotiales</taxon>
        <taxon>Aspergillaceae</taxon>
        <taxon>Aspergillus</taxon>
        <taxon>Aspergillus subgen. Nidulantes</taxon>
    </lineage>
</organism>
<dbReference type="Proteomes" id="UP000256690">
    <property type="component" value="Unassembled WGS sequence"/>
</dbReference>
<reference evidence="8 9" key="1">
    <citation type="journal article" date="2018" name="IMA Fungus">
        <title>IMA Genome-F 9: Draft genome sequence of Annulohypoxylon stygium, Aspergillus mulundensis, Berkeleyomyces basicola (syn. Thielaviopsis basicola), Ceratocystis smalleyi, two Cercospora beticola strains, Coleophoma cylindrospora, Fusarium fracticaudum, Phialophora cf. hyalina, and Morchella septimelata.</title>
        <authorList>
            <person name="Wingfield B.D."/>
            <person name="Bills G.F."/>
            <person name="Dong Y."/>
            <person name="Huang W."/>
            <person name="Nel W.J."/>
            <person name="Swalarsk-Parry B.S."/>
            <person name="Vaghefi N."/>
            <person name="Wilken P.M."/>
            <person name="An Z."/>
            <person name="de Beer Z.W."/>
            <person name="De Vos L."/>
            <person name="Chen L."/>
            <person name="Duong T.A."/>
            <person name="Gao Y."/>
            <person name="Hammerbacher A."/>
            <person name="Kikkert J.R."/>
            <person name="Li Y."/>
            <person name="Li H."/>
            <person name="Li K."/>
            <person name="Li Q."/>
            <person name="Liu X."/>
            <person name="Ma X."/>
            <person name="Naidoo K."/>
            <person name="Pethybridge S.J."/>
            <person name="Sun J."/>
            <person name="Steenkamp E.T."/>
            <person name="van der Nest M.A."/>
            <person name="van Wyk S."/>
            <person name="Wingfield M.J."/>
            <person name="Xiong C."/>
            <person name="Yue Q."/>
            <person name="Zhang X."/>
        </authorList>
    </citation>
    <scope>NUCLEOTIDE SEQUENCE [LARGE SCALE GENOMIC DNA]</scope>
    <source>
        <strain evidence="8 9">DSM 5745</strain>
    </source>
</reference>
<evidence type="ECO:0000256" key="6">
    <source>
        <dbReference type="SAM" id="MobiDB-lite"/>
    </source>
</evidence>
<feature type="compositionally biased region" description="Polar residues" evidence="6">
    <location>
        <begin position="599"/>
        <end position="613"/>
    </location>
</feature>
<evidence type="ECO:0000259" key="7">
    <source>
        <dbReference type="SMART" id="SM00906"/>
    </source>
</evidence>
<keyword evidence="3" id="KW-0238">DNA-binding</keyword>
<dbReference type="SMART" id="SM00906">
    <property type="entry name" value="Fungal_trans"/>
    <property type="match status" value="1"/>
</dbReference>
<keyword evidence="4" id="KW-0804">Transcription</keyword>